<dbReference type="Proteomes" id="UP000217289">
    <property type="component" value="Chromosome"/>
</dbReference>
<keyword evidence="1" id="KW-0732">Signal</keyword>
<sequence length="173" mass="18971">MKNGLRKLTRNLTLCALVTLGAGAMAQEAAPEAPANEPQKVPSAEGVKDTWNYFYKGQGQGPVLVEAKLCTEVGKEGPNKFECTAEVPPEGIKANTQVMVWQAYLLPQGETVEDVMVQTKQGSVVRETKDVKLKGEGWRTRQWTGIRLGKAGEWTVSILRGEQVLKTFNVKVL</sequence>
<feature type="chain" id="PRO_5012919463" description="Lipoprotein" evidence="1">
    <location>
        <begin position="27"/>
        <end position="173"/>
    </location>
</feature>
<evidence type="ECO:0008006" key="4">
    <source>
        <dbReference type="Google" id="ProtNLM"/>
    </source>
</evidence>
<keyword evidence="3" id="KW-1185">Reference proteome</keyword>
<proteinExistence type="predicted"/>
<evidence type="ECO:0000256" key="1">
    <source>
        <dbReference type="SAM" id="SignalP"/>
    </source>
</evidence>
<name>A0A250IHD4_9BACT</name>
<accession>A0A250IHD4</accession>
<organism evidence="2 3">
    <name type="scientific">Melittangium boletus DSM 14713</name>
    <dbReference type="NCBI Taxonomy" id="1294270"/>
    <lineage>
        <taxon>Bacteria</taxon>
        <taxon>Pseudomonadati</taxon>
        <taxon>Myxococcota</taxon>
        <taxon>Myxococcia</taxon>
        <taxon>Myxococcales</taxon>
        <taxon>Cystobacterineae</taxon>
        <taxon>Archangiaceae</taxon>
        <taxon>Melittangium</taxon>
    </lineage>
</organism>
<dbReference type="KEGG" id="mbd:MEBOL_004149"/>
<dbReference type="OrthoDB" id="5381726at2"/>
<evidence type="ECO:0000313" key="3">
    <source>
        <dbReference type="Proteomes" id="UP000217289"/>
    </source>
</evidence>
<dbReference type="EMBL" id="CP022163">
    <property type="protein sequence ID" value="ATB30688.1"/>
    <property type="molecule type" value="Genomic_DNA"/>
</dbReference>
<protein>
    <recommendedName>
        <fullName evidence="4">Lipoprotein</fullName>
    </recommendedName>
</protein>
<gene>
    <name evidence="2" type="ORF">MEBOL_004149</name>
</gene>
<dbReference type="RefSeq" id="WP_095979108.1">
    <property type="nucleotide sequence ID" value="NZ_CP022163.1"/>
</dbReference>
<reference evidence="2 3" key="1">
    <citation type="submission" date="2017-06" db="EMBL/GenBank/DDBJ databases">
        <authorList>
            <person name="Kim H.J."/>
            <person name="Triplett B.A."/>
        </authorList>
    </citation>
    <scope>NUCLEOTIDE SEQUENCE [LARGE SCALE GENOMIC DNA]</scope>
    <source>
        <strain evidence="2 3">DSM 14713</strain>
    </source>
</reference>
<feature type="signal peptide" evidence="1">
    <location>
        <begin position="1"/>
        <end position="26"/>
    </location>
</feature>
<dbReference type="AlphaFoldDB" id="A0A250IHD4"/>
<evidence type="ECO:0000313" key="2">
    <source>
        <dbReference type="EMBL" id="ATB30688.1"/>
    </source>
</evidence>